<protein>
    <submittedName>
        <fullName evidence="1">Uncharacterized protein</fullName>
    </submittedName>
</protein>
<organism evidence="1 2">
    <name type="scientific">Agaricicola taiwanensis</name>
    <dbReference type="NCBI Taxonomy" id="591372"/>
    <lineage>
        <taxon>Bacteria</taxon>
        <taxon>Pseudomonadati</taxon>
        <taxon>Pseudomonadota</taxon>
        <taxon>Alphaproteobacteria</taxon>
        <taxon>Rhodobacterales</taxon>
        <taxon>Paracoccaceae</taxon>
        <taxon>Agaricicola</taxon>
    </lineage>
</organism>
<dbReference type="AlphaFoldDB" id="A0A8J2YNC2"/>
<proteinExistence type="predicted"/>
<evidence type="ECO:0000313" key="1">
    <source>
        <dbReference type="EMBL" id="GGE54967.1"/>
    </source>
</evidence>
<dbReference type="EMBL" id="BMCP01000008">
    <property type="protein sequence ID" value="GGE54967.1"/>
    <property type="molecule type" value="Genomic_DNA"/>
</dbReference>
<evidence type="ECO:0000313" key="2">
    <source>
        <dbReference type="Proteomes" id="UP000602745"/>
    </source>
</evidence>
<accession>A0A8J2YNC2</accession>
<gene>
    <name evidence="1" type="ORF">GCM10007276_34930</name>
</gene>
<comment type="caution">
    <text evidence="1">The sequence shown here is derived from an EMBL/GenBank/DDBJ whole genome shotgun (WGS) entry which is preliminary data.</text>
</comment>
<keyword evidence="2" id="KW-1185">Reference proteome</keyword>
<reference evidence="1" key="1">
    <citation type="journal article" date="2014" name="Int. J. Syst. Evol. Microbiol.">
        <title>Complete genome sequence of Corynebacterium casei LMG S-19264T (=DSM 44701T), isolated from a smear-ripened cheese.</title>
        <authorList>
            <consortium name="US DOE Joint Genome Institute (JGI-PGF)"/>
            <person name="Walter F."/>
            <person name="Albersmeier A."/>
            <person name="Kalinowski J."/>
            <person name="Ruckert C."/>
        </authorList>
    </citation>
    <scope>NUCLEOTIDE SEQUENCE</scope>
    <source>
        <strain evidence="1">CCM 7684</strain>
    </source>
</reference>
<name>A0A8J2YNC2_9RHOB</name>
<reference evidence="1" key="2">
    <citation type="submission" date="2020-09" db="EMBL/GenBank/DDBJ databases">
        <authorList>
            <person name="Sun Q."/>
            <person name="Sedlacek I."/>
        </authorList>
    </citation>
    <scope>NUCLEOTIDE SEQUENCE</scope>
    <source>
        <strain evidence="1">CCM 7684</strain>
    </source>
</reference>
<dbReference type="Proteomes" id="UP000602745">
    <property type="component" value="Unassembled WGS sequence"/>
</dbReference>
<sequence length="109" mass="11304">MRRPSIHKSTPSTRRCRETTDGYVEMSTFLSKSALPVAAFIAAVAASSAYAGEGGPTQRDTLHTAPQAVTYSAPVYEGRASTGGAGWIAQNGDAAVQILDEKLAASDAS</sequence>